<dbReference type="Pfam" id="PF22920">
    <property type="entry name" value="UvrC_RNaseH"/>
    <property type="match status" value="1"/>
</dbReference>
<dbReference type="PANTHER" id="PTHR30562:SF1">
    <property type="entry name" value="UVRABC SYSTEM PROTEIN C"/>
    <property type="match status" value="1"/>
</dbReference>
<keyword evidence="2 7" id="KW-0227">DNA damage</keyword>
<dbReference type="SMART" id="SM00278">
    <property type="entry name" value="HhH1"/>
    <property type="match status" value="2"/>
</dbReference>
<dbReference type="InterPro" id="IPR010994">
    <property type="entry name" value="RuvA_2-like"/>
</dbReference>
<keyword evidence="6 7" id="KW-0742">SOS response</keyword>
<keyword evidence="8" id="KW-0175">Coiled coil</keyword>
<dbReference type="GO" id="GO:0006289">
    <property type="term" value="P:nucleotide-excision repair"/>
    <property type="evidence" value="ECO:0007669"/>
    <property type="project" value="UniProtKB-UniRule"/>
</dbReference>
<dbReference type="Proteomes" id="UP000242999">
    <property type="component" value="Unassembled WGS sequence"/>
</dbReference>
<name>A0A1H6T6F1_9GAMM</name>
<dbReference type="InterPro" id="IPR001943">
    <property type="entry name" value="UVR_dom"/>
</dbReference>
<evidence type="ECO:0000256" key="2">
    <source>
        <dbReference type="ARBA" id="ARBA00022763"/>
    </source>
</evidence>
<evidence type="ECO:0000256" key="5">
    <source>
        <dbReference type="ARBA" id="ARBA00023204"/>
    </source>
</evidence>
<comment type="similarity">
    <text evidence="7">Belongs to the UvrC family.</text>
</comment>
<dbReference type="OrthoDB" id="9804933at2"/>
<dbReference type="InterPro" id="IPR004791">
    <property type="entry name" value="UvrC"/>
</dbReference>
<dbReference type="Gene3D" id="1.10.150.20">
    <property type="entry name" value="5' to 3' exonuclease, C-terminal subdomain"/>
    <property type="match status" value="1"/>
</dbReference>
<dbReference type="PROSITE" id="PS50165">
    <property type="entry name" value="UVRC"/>
    <property type="match status" value="1"/>
</dbReference>
<comment type="function">
    <text evidence="7">The UvrABC repair system catalyzes the recognition and processing of DNA lesions. UvrC both incises the 5' and 3' sides of the lesion. The N-terminal half is responsible for the 3' incision and the C-terminal half is responsible for the 5' incision.</text>
</comment>
<dbReference type="PANTHER" id="PTHR30562">
    <property type="entry name" value="UVRC/OXIDOREDUCTASE"/>
    <property type="match status" value="1"/>
</dbReference>
<dbReference type="EMBL" id="FNYH01000009">
    <property type="protein sequence ID" value="SEI75611.1"/>
    <property type="molecule type" value="Genomic_DNA"/>
</dbReference>
<dbReference type="Pfam" id="PF02151">
    <property type="entry name" value="UVR"/>
    <property type="match status" value="1"/>
</dbReference>
<dbReference type="Pfam" id="PF08459">
    <property type="entry name" value="UvrC_RNaseH_dom"/>
    <property type="match status" value="1"/>
</dbReference>
<keyword evidence="1 7" id="KW-0963">Cytoplasm</keyword>
<dbReference type="NCBIfam" id="TIGR00194">
    <property type="entry name" value="uvrC"/>
    <property type="match status" value="1"/>
</dbReference>
<feature type="coiled-coil region" evidence="8">
    <location>
        <begin position="360"/>
        <end position="387"/>
    </location>
</feature>
<feature type="domain" description="UvrC family homology region profile" evidence="11">
    <location>
        <begin position="272"/>
        <end position="480"/>
    </location>
</feature>
<evidence type="ECO:0000256" key="7">
    <source>
        <dbReference type="HAMAP-Rule" id="MF_00203"/>
    </source>
</evidence>
<dbReference type="HAMAP" id="MF_00203">
    <property type="entry name" value="UvrC"/>
    <property type="match status" value="1"/>
</dbReference>
<dbReference type="InterPro" id="IPR000305">
    <property type="entry name" value="GIY-YIG_endonuc"/>
</dbReference>
<dbReference type="AlphaFoldDB" id="A0A1H6T6F1"/>
<dbReference type="FunFam" id="4.10.860.10:FF:000002">
    <property type="entry name" value="UvrABC system protein C"/>
    <property type="match status" value="1"/>
</dbReference>
<dbReference type="SUPFAM" id="SSF46600">
    <property type="entry name" value="C-terminal UvrC-binding domain of UvrB"/>
    <property type="match status" value="1"/>
</dbReference>
<evidence type="ECO:0000259" key="11">
    <source>
        <dbReference type="PROSITE" id="PS50165"/>
    </source>
</evidence>
<dbReference type="InterPro" id="IPR036876">
    <property type="entry name" value="UVR_dom_sf"/>
</dbReference>
<dbReference type="STRING" id="64971.SAMN05421831_10979"/>
<dbReference type="InterPro" id="IPR035901">
    <property type="entry name" value="GIY-YIG_endonuc_sf"/>
</dbReference>
<dbReference type="InterPro" id="IPR003583">
    <property type="entry name" value="Hlx-hairpin-Hlx_DNA-bd_motif"/>
</dbReference>
<evidence type="ECO:0000313" key="12">
    <source>
        <dbReference type="EMBL" id="SEI75611.1"/>
    </source>
</evidence>
<dbReference type="GO" id="GO:0005737">
    <property type="term" value="C:cytoplasm"/>
    <property type="evidence" value="ECO:0007669"/>
    <property type="project" value="UniProtKB-SubCell"/>
</dbReference>
<evidence type="ECO:0000256" key="6">
    <source>
        <dbReference type="ARBA" id="ARBA00023236"/>
    </source>
</evidence>
<evidence type="ECO:0000256" key="3">
    <source>
        <dbReference type="ARBA" id="ARBA00022769"/>
    </source>
</evidence>
<dbReference type="GO" id="GO:0009380">
    <property type="term" value="C:excinuclease repair complex"/>
    <property type="evidence" value="ECO:0007669"/>
    <property type="project" value="InterPro"/>
</dbReference>
<sequence length="615" mass="69522">MSVPSTSFDVVNFLAQTPQTAGVYLMYAEADKDLLYIGKAKRLRARLASYFQKTAQMTTKTRALVERIGHIELILTSTEAEALLLEQTLIKKHRPPFNILLRDDKSYPYIHLVPYGDFPALELRRGRNKAVGPVYGPYPSAQAARELMDVVFRIFKIRQCDEASFRHRSRPCLQYQMKRCHAPCMGWIDAHAYAQDIEQVKAFLKGDYQQVLQVLHTQMQQAAKHLAFERAAHLRDQIQALKTWVQPQIIDTDEKRALDVCACIEYASHKIVSILSVRQGRVTACRSYLAEDALAANEGETLEAFLRQYYWQGPVPDMLLTSHALQADASAKFQYASAGTQIREIPWRCPQRGRGKAWLQMALENALQFARQKIDKAQQDQQSWQDLRQVLALPSLHTLMCIDISHTQGEATYGVCVIWTPEGAQKSAFRAYALQDHTPGDDYAAIYATLAAFIQEKNVQIAPELILVDGGVGQLKAAHQAAVFYDWQVHLLGMAKGASRKSGAERLLDLNGHQLELPPTTRAFRLLQRVRDSAHQFALQTHRRARDSKRSRSKLQEIKGIGSKRRQALLKYFGSQSKLAQASLEDLCAVKGISEGLARSIYQHFRTSSDTVEKL</sequence>
<dbReference type="Gene3D" id="3.40.1440.10">
    <property type="entry name" value="GIY-YIG endonuclease"/>
    <property type="match status" value="1"/>
</dbReference>
<dbReference type="InterPro" id="IPR050066">
    <property type="entry name" value="UvrABC_protein_C"/>
</dbReference>
<comment type="subcellular location">
    <subcellularLocation>
        <location evidence="7">Cytoplasm</location>
    </subcellularLocation>
</comment>
<keyword evidence="3 7" id="KW-0228">DNA excision</keyword>
<dbReference type="Gene3D" id="4.10.860.10">
    <property type="entry name" value="UVR domain"/>
    <property type="match status" value="1"/>
</dbReference>
<gene>
    <name evidence="7" type="primary">uvrC</name>
    <name evidence="12" type="ORF">SAMN05421831_10979</name>
</gene>
<dbReference type="GO" id="GO:0009432">
    <property type="term" value="P:SOS response"/>
    <property type="evidence" value="ECO:0007669"/>
    <property type="project" value="UniProtKB-UniRule"/>
</dbReference>
<evidence type="ECO:0000313" key="13">
    <source>
        <dbReference type="Proteomes" id="UP000242999"/>
    </source>
</evidence>
<dbReference type="RefSeq" id="WP_093310667.1">
    <property type="nucleotide sequence ID" value="NZ_FNYH01000009.1"/>
</dbReference>
<dbReference type="CDD" id="cd10434">
    <property type="entry name" value="GIY-YIG_UvrC_Cho"/>
    <property type="match status" value="1"/>
</dbReference>
<dbReference type="InterPro" id="IPR001162">
    <property type="entry name" value="UvrC_RNase_H_dom"/>
</dbReference>
<keyword evidence="4 7" id="KW-0267">Excision nuclease</keyword>
<dbReference type="Pfam" id="PF01541">
    <property type="entry name" value="GIY-YIG"/>
    <property type="match status" value="1"/>
</dbReference>
<dbReference type="FunFam" id="3.40.1440.10:FF:000001">
    <property type="entry name" value="UvrABC system protein C"/>
    <property type="match status" value="1"/>
</dbReference>
<evidence type="ECO:0000259" key="10">
    <source>
        <dbReference type="PROSITE" id="PS50164"/>
    </source>
</evidence>
<accession>A0A1H6T6F1</accession>
<dbReference type="Pfam" id="PF14520">
    <property type="entry name" value="HHH_5"/>
    <property type="match status" value="1"/>
</dbReference>
<proteinExistence type="inferred from homology"/>
<dbReference type="GO" id="GO:0003677">
    <property type="term" value="F:DNA binding"/>
    <property type="evidence" value="ECO:0007669"/>
    <property type="project" value="UniProtKB-UniRule"/>
</dbReference>
<dbReference type="InterPro" id="IPR047296">
    <property type="entry name" value="GIY-YIG_UvrC_Cho"/>
</dbReference>
<dbReference type="Gene3D" id="3.30.420.340">
    <property type="entry name" value="UvrC, RNAse H endonuclease domain"/>
    <property type="match status" value="1"/>
</dbReference>
<dbReference type="InterPro" id="IPR038476">
    <property type="entry name" value="UvrC_RNase_H_dom_sf"/>
</dbReference>
<dbReference type="PROSITE" id="PS50151">
    <property type="entry name" value="UVR"/>
    <property type="match status" value="1"/>
</dbReference>
<evidence type="ECO:0000259" key="9">
    <source>
        <dbReference type="PROSITE" id="PS50151"/>
    </source>
</evidence>
<keyword evidence="13" id="KW-1185">Reference proteome</keyword>
<evidence type="ECO:0000256" key="1">
    <source>
        <dbReference type="ARBA" id="ARBA00022490"/>
    </source>
</evidence>
<evidence type="ECO:0000256" key="8">
    <source>
        <dbReference type="SAM" id="Coils"/>
    </source>
</evidence>
<keyword evidence="5 7" id="KW-0234">DNA repair</keyword>
<reference evidence="13" key="1">
    <citation type="submission" date="2016-10" db="EMBL/GenBank/DDBJ databases">
        <authorList>
            <person name="Varghese N."/>
            <person name="Submissions S."/>
        </authorList>
    </citation>
    <scope>NUCLEOTIDE SEQUENCE [LARGE SCALE GENOMIC DNA]</scope>
    <source>
        <strain evidence="13">DSM 7165</strain>
    </source>
</reference>
<dbReference type="PROSITE" id="PS50164">
    <property type="entry name" value="GIY_YIG"/>
    <property type="match status" value="1"/>
</dbReference>
<feature type="domain" description="GIY-YIG" evidence="10">
    <location>
        <begin position="19"/>
        <end position="99"/>
    </location>
</feature>
<dbReference type="SUPFAM" id="SSF82771">
    <property type="entry name" value="GIY-YIG endonuclease"/>
    <property type="match status" value="1"/>
</dbReference>
<protein>
    <recommendedName>
        <fullName evidence="7">UvrABC system protein C</fullName>
        <shortName evidence="7">Protein UvrC</shortName>
    </recommendedName>
    <alternativeName>
        <fullName evidence="7">Excinuclease ABC subunit C</fullName>
    </alternativeName>
</protein>
<organism evidence="12 13">
    <name type="scientific">Allopseudospirillum japonicum</name>
    <dbReference type="NCBI Taxonomy" id="64971"/>
    <lineage>
        <taxon>Bacteria</taxon>
        <taxon>Pseudomonadati</taxon>
        <taxon>Pseudomonadota</taxon>
        <taxon>Gammaproteobacteria</taxon>
        <taxon>Oceanospirillales</taxon>
        <taxon>Oceanospirillaceae</taxon>
        <taxon>Allopseudospirillum</taxon>
    </lineage>
</organism>
<comment type="subunit">
    <text evidence="7">Interacts with UvrB in an incision complex.</text>
</comment>
<feature type="domain" description="UVR" evidence="9">
    <location>
        <begin position="209"/>
        <end position="244"/>
    </location>
</feature>
<dbReference type="SUPFAM" id="SSF47781">
    <property type="entry name" value="RuvA domain 2-like"/>
    <property type="match status" value="1"/>
</dbReference>
<evidence type="ECO:0000256" key="4">
    <source>
        <dbReference type="ARBA" id="ARBA00022881"/>
    </source>
</evidence>
<dbReference type="GO" id="GO:0009381">
    <property type="term" value="F:excinuclease ABC activity"/>
    <property type="evidence" value="ECO:0007669"/>
    <property type="project" value="UniProtKB-UniRule"/>
</dbReference>
<dbReference type="SMART" id="SM00465">
    <property type="entry name" value="GIYc"/>
    <property type="match status" value="1"/>
</dbReference>